<keyword evidence="2 5" id="KW-0238">DNA-binding</keyword>
<dbReference type="PRINTS" id="PR00598">
    <property type="entry name" value="HTHMARR"/>
</dbReference>
<dbReference type="InterPro" id="IPR036388">
    <property type="entry name" value="WH-like_DNA-bd_sf"/>
</dbReference>
<keyword evidence="3" id="KW-0804">Transcription</keyword>
<dbReference type="RefSeq" id="WP_306866761.1">
    <property type="nucleotide sequence ID" value="NZ_JAUSRB010000002.1"/>
</dbReference>
<dbReference type="PANTHER" id="PTHR42756:SF1">
    <property type="entry name" value="TRANSCRIPTIONAL REPRESSOR OF EMRAB OPERON"/>
    <property type="match status" value="1"/>
</dbReference>
<dbReference type="Gene3D" id="1.10.10.10">
    <property type="entry name" value="Winged helix-like DNA-binding domain superfamily/Winged helix DNA-binding domain"/>
    <property type="match status" value="1"/>
</dbReference>
<protein>
    <submittedName>
        <fullName evidence="5">DNA-binding MarR family transcriptional regulator</fullName>
    </submittedName>
</protein>
<evidence type="ECO:0000256" key="2">
    <source>
        <dbReference type="ARBA" id="ARBA00023125"/>
    </source>
</evidence>
<proteinExistence type="predicted"/>
<feature type="domain" description="HTH marR-type" evidence="4">
    <location>
        <begin position="22"/>
        <end position="157"/>
    </location>
</feature>
<evidence type="ECO:0000313" key="6">
    <source>
        <dbReference type="Proteomes" id="UP001230426"/>
    </source>
</evidence>
<evidence type="ECO:0000313" key="5">
    <source>
        <dbReference type="EMBL" id="MDP9866291.1"/>
    </source>
</evidence>
<evidence type="ECO:0000259" key="4">
    <source>
        <dbReference type="PROSITE" id="PS50995"/>
    </source>
</evidence>
<dbReference type="GO" id="GO:0003677">
    <property type="term" value="F:DNA binding"/>
    <property type="evidence" value="ECO:0007669"/>
    <property type="project" value="UniProtKB-KW"/>
</dbReference>
<dbReference type="Proteomes" id="UP001230426">
    <property type="component" value="Unassembled WGS sequence"/>
</dbReference>
<gene>
    <name evidence="5" type="ORF">J2S55_005557</name>
</gene>
<sequence length="164" mass="18242">MDEVDVIVSQWRHERPDLDLSAMGVFGRFSRLHTAAGRAVDEVFAQHGLQRGEFDVLAALRRSGPPYVLIPSVLSATLMLSRAGMTNRLDRLEAAGLVERRLDPDDRRSFLVALTGEGRRVVDAAVSEHTANQVRLLSSLTPAERQTLDQLIRKLLSDVEGEDR</sequence>
<dbReference type="EMBL" id="JAUSRB010000002">
    <property type="protein sequence ID" value="MDP9866291.1"/>
    <property type="molecule type" value="Genomic_DNA"/>
</dbReference>
<reference evidence="5 6" key="1">
    <citation type="submission" date="2023-07" db="EMBL/GenBank/DDBJ databases">
        <title>Sequencing the genomes of 1000 actinobacteria strains.</title>
        <authorList>
            <person name="Klenk H.-P."/>
        </authorList>
    </citation>
    <scope>NUCLEOTIDE SEQUENCE [LARGE SCALE GENOMIC DNA]</scope>
    <source>
        <strain evidence="5 6">DSM 44109</strain>
    </source>
</reference>
<organism evidence="5 6">
    <name type="scientific">Streptosporangium brasiliense</name>
    <dbReference type="NCBI Taxonomy" id="47480"/>
    <lineage>
        <taxon>Bacteria</taxon>
        <taxon>Bacillati</taxon>
        <taxon>Actinomycetota</taxon>
        <taxon>Actinomycetes</taxon>
        <taxon>Streptosporangiales</taxon>
        <taxon>Streptosporangiaceae</taxon>
        <taxon>Streptosporangium</taxon>
    </lineage>
</organism>
<dbReference type="PROSITE" id="PS50995">
    <property type="entry name" value="HTH_MARR_2"/>
    <property type="match status" value="1"/>
</dbReference>
<accession>A0ABT9RAK5</accession>
<keyword evidence="1" id="KW-0805">Transcription regulation</keyword>
<dbReference type="InterPro" id="IPR000835">
    <property type="entry name" value="HTH_MarR-typ"/>
</dbReference>
<evidence type="ECO:0000256" key="3">
    <source>
        <dbReference type="ARBA" id="ARBA00023163"/>
    </source>
</evidence>
<comment type="caution">
    <text evidence="5">The sequence shown here is derived from an EMBL/GenBank/DDBJ whole genome shotgun (WGS) entry which is preliminary data.</text>
</comment>
<dbReference type="SMART" id="SM00347">
    <property type="entry name" value="HTH_MARR"/>
    <property type="match status" value="1"/>
</dbReference>
<dbReference type="Pfam" id="PF12802">
    <property type="entry name" value="MarR_2"/>
    <property type="match status" value="1"/>
</dbReference>
<dbReference type="InterPro" id="IPR036390">
    <property type="entry name" value="WH_DNA-bd_sf"/>
</dbReference>
<name>A0ABT9RAK5_9ACTN</name>
<keyword evidence="6" id="KW-1185">Reference proteome</keyword>
<evidence type="ECO:0000256" key="1">
    <source>
        <dbReference type="ARBA" id="ARBA00023015"/>
    </source>
</evidence>
<dbReference type="PANTHER" id="PTHR42756">
    <property type="entry name" value="TRANSCRIPTIONAL REGULATOR, MARR"/>
    <property type="match status" value="1"/>
</dbReference>
<dbReference type="SUPFAM" id="SSF46785">
    <property type="entry name" value="Winged helix' DNA-binding domain"/>
    <property type="match status" value="1"/>
</dbReference>